<dbReference type="AlphaFoldDB" id="I0II11"/>
<sequence>MPSTRTKEILTTGEVAKICSVAPRTVSKWFDNGSLKGYRIPGSKDRRIPMAQLVRFMKQHEIPLDGLQSGNTRVLFVDTASESLDVLAKVLSEQAHYAVEITHGGFSAGITAEKFRPHVILVDLHLDTIRGEDVVKLVRSTDDLQMSKVIAMSSKLTDGQAGALLSQGFDGYLRKPFHARSVIEQIEKATSFVY</sequence>
<dbReference type="PANTHER" id="PTHR44591">
    <property type="entry name" value="STRESS RESPONSE REGULATOR PROTEIN 1"/>
    <property type="match status" value="1"/>
</dbReference>
<evidence type="ECO:0000256" key="1">
    <source>
        <dbReference type="ARBA" id="ARBA00022553"/>
    </source>
</evidence>
<dbReference type="CDD" id="cd00156">
    <property type="entry name" value="REC"/>
    <property type="match status" value="1"/>
</dbReference>
<dbReference type="Proteomes" id="UP000007881">
    <property type="component" value="Chromosome"/>
</dbReference>
<dbReference type="InterPro" id="IPR001789">
    <property type="entry name" value="Sig_transdc_resp-reg_receiver"/>
</dbReference>
<dbReference type="PROSITE" id="PS50110">
    <property type="entry name" value="RESPONSE_REGULATORY"/>
    <property type="match status" value="1"/>
</dbReference>
<organism evidence="4 5">
    <name type="scientific">Phycisphaera mikurensis (strain NBRC 102666 / KCTC 22515 / FYK2301M01)</name>
    <dbReference type="NCBI Taxonomy" id="1142394"/>
    <lineage>
        <taxon>Bacteria</taxon>
        <taxon>Pseudomonadati</taxon>
        <taxon>Planctomycetota</taxon>
        <taxon>Phycisphaerae</taxon>
        <taxon>Phycisphaerales</taxon>
        <taxon>Phycisphaeraceae</taxon>
        <taxon>Phycisphaera</taxon>
    </lineage>
</organism>
<feature type="modified residue" description="4-aspartylphosphate" evidence="2">
    <location>
        <position position="123"/>
    </location>
</feature>
<dbReference type="OrthoDB" id="261949at2"/>
<dbReference type="Gene3D" id="3.40.50.2300">
    <property type="match status" value="1"/>
</dbReference>
<evidence type="ECO:0000259" key="3">
    <source>
        <dbReference type="PROSITE" id="PS50110"/>
    </source>
</evidence>
<dbReference type="PATRIC" id="fig|1142394.8.peg.2837"/>
<reference evidence="4 5" key="1">
    <citation type="submission" date="2012-02" db="EMBL/GenBank/DDBJ databases">
        <title>Complete genome sequence of Phycisphaera mikurensis NBRC 102666.</title>
        <authorList>
            <person name="Ankai A."/>
            <person name="Hosoyama A."/>
            <person name="Terui Y."/>
            <person name="Sekine M."/>
            <person name="Fukai R."/>
            <person name="Kato Y."/>
            <person name="Nakamura S."/>
            <person name="Yamada-Narita S."/>
            <person name="Kawakoshi A."/>
            <person name="Fukunaga Y."/>
            <person name="Yamazaki S."/>
            <person name="Fujita N."/>
        </authorList>
    </citation>
    <scope>NUCLEOTIDE SEQUENCE [LARGE SCALE GENOMIC DNA]</scope>
    <source>
        <strain evidence="5">NBRC 102666 / KCTC 22515 / FYK2301M01</strain>
    </source>
</reference>
<dbReference type="EMBL" id="AP012338">
    <property type="protein sequence ID" value="BAM04899.1"/>
    <property type="molecule type" value="Genomic_DNA"/>
</dbReference>
<dbReference type="PANTHER" id="PTHR44591:SF3">
    <property type="entry name" value="RESPONSE REGULATORY DOMAIN-CONTAINING PROTEIN"/>
    <property type="match status" value="1"/>
</dbReference>
<dbReference type="KEGG" id="phm:PSMK_27400"/>
<feature type="domain" description="Response regulatory" evidence="3">
    <location>
        <begin position="73"/>
        <end position="190"/>
    </location>
</feature>
<evidence type="ECO:0000256" key="2">
    <source>
        <dbReference type="PROSITE-ProRule" id="PRU00169"/>
    </source>
</evidence>
<dbReference type="SUPFAM" id="SSF52172">
    <property type="entry name" value="CheY-like"/>
    <property type="match status" value="1"/>
</dbReference>
<dbReference type="InterPro" id="IPR009061">
    <property type="entry name" value="DNA-bd_dom_put_sf"/>
</dbReference>
<name>I0II11_PHYMF</name>
<dbReference type="HOGENOM" id="CLU_092045_0_0_0"/>
<dbReference type="InterPro" id="IPR010093">
    <property type="entry name" value="SinI_DNA-bd"/>
</dbReference>
<dbReference type="SUPFAM" id="SSF46955">
    <property type="entry name" value="Putative DNA-binding domain"/>
    <property type="match status" value="1"/>
</dbReference>
<keyword evidence="5" id="KW-1185">Reference proteome</keyword>
<dbReference type="GO" id="GO:0003677">
    <property type="term" value="F:DNA binding"/>
    <property type="evidence" value="ECO:0007669"/>
    <property type="project" value="InterPro"/>
</dbReference>
<protein>
    <submittedName>
        <fullName evidence="4">Putative response regulator</fullName>
    </submittedName>
</protein>
<evidence type="ECO:0000313" key="5">
    <source>
        <dbReference type="Proteomes" id="UP000007881"/>
    </source>
</evidence>
<dbReference type="Pfam" id="PF12728">
    <property type="entry name" value="HTH_17"/>
    <property type="match status" value="1"/>
</dbReference>
<dbReference type="InterPro" id="IPR041657">
    <property type="entry name" value="HTH_17"/>
</dbReference>
<dbReference type="STRING" id="1142394.PSMK_27400"/>
<dbReference type="NCBIfam" id="TIGR01764">
    <property type="entry name" value="excise"/>
    <property type="match status" value="1"/>
</dbReference>
<dbReference type="eggNOG" id="COG0745">
    <property type="taxonomic scope" value="Bacteria"/>
</dbReference>
<dbReference type="InterPro" id="IPR011006">
    <property type="entry name" value="CheY-like_superfamily"/>
</dbReference>
<dbReference type="RefSeq" id="WP_014438109.1">
    <property type="nucleotide sequence ID" value="NC_017080.1"/>
</dbReference>
<dbReference type="SMART" id="SM00448">
    <property type="entry name" value="REC"/>
    <property type="match status" value="1"/>
</dbReference>
<dbReference type="InterPro" id="IPR050595">
    <property type="entry name" value="Bact_response_regulator"/>
</dbReference>
<evidence type="ECO:0000313" key="4">
    <source>
        <dbReference type="EMBL" id="BAM04899.1"/>
    </source>
</evidence>
<dbReference type="GO" id="GO:0000160">
    <property type="term" value="P:phosphorelay signal transduction system"/>
    <property type="evidence" value="ECO:0007669"/>
    <property type="project" value="InterPro"/>
</dbReference>
<dbReference type="Pfam" id="PF00072">
    <property type="entry name" value="Response_reg"/>
    <property type="match status" value="1"/>
</dbReference>
<proteinExistence type="predicted"/>
<keyword evidence="1 2" id="KW-0597">Phosphoprotein</keyword>
<accession>I0II11</accession>
<gene>
    <name evidence="4" type="ordered locus">PSMK_27400</name>
</gene>